<accession>A0ABR3J9M8</accession>
<dbReference type="Proteomes" id="UP001556367">
    <property type="component" value="Unassembled WGS sequence"/>
</dbReference>
<feature type="region of interest" description="Disordered" evidence="1">
    <location>
        <begin position="75"/>
        <end position="107"/>
    </location>
</feature>
<comment type="caution">
    <text evidence="2">The sequence shown here is derived from an EMBL/GenBank/DDBJ whole genome shotgun (WGS) entry which is preliminary data.</text>
</comment>
<evidence type="ECO:0000313" key="3">
    <source>
        <dbReference type="Proteomes" id="UP001556367"/>
    </source>
</evidence>
<name>A0ABR3J9M8_9AGAR</name>
<feature type="compositionally biased region" description="Pro residues" evidence="1">
    <location>
        <begin position="14"/>
        <end position="32"/>
    </location>
</feature>
<protein>
    <submittedName>
        <fullName evidence="2">Uncharacterized protein</fullName>
    </submittedName>
</protein>
<proteinExistence type="predicted"/>
<sequence length="139" mass="14286">MTPPSFTPISVPSMPIPVAVPMPGSPPLPPLPDESTESLSTALTPSDIEFSTTEESSSFFPPSLIATSAGSCTTEPFVGALDSQPSLLSTPHPRSAQRSISPASIPSTPVLLTPDASFSVSVSTPHGNIPSIHSLDSLH</sequence>
<evidence type="ECO:0000313" key="2">
    <source>
        <dbReference type="EMBL" id="KAL0952251.1"/>
    </source>
</evidence>
<organism evidence="2 3">
    <name type="scientific">Hohenbuehelia grisea</name>
    <dbReference type="NCBI Taxonomy" id="104357"/>
    <lineage>
        <taxon>Eukaryota</taxon>
        <taxon>Fungi</taxon>
        <taxon>Dikarya</taxon>
        <taxon>Basidiomycota</taxon>
        <taxon>Agaricomycotina</taxon>
        <taxon>Agaricomycetes</taxon>
        <taxon>Agaricomycetidae</taxon>
        <taxon>Agaricales</taxon>
        <taxon>Pleurotineae</taxon>
        <taxon>Pleurotaceae</taxon>
        <taxon>Hohenbuehelia</taxon>
    </lineage>
</organism>
<feature type="compositionally biased region" description="Polar residues" evidence="1">
    <location>
        <begin position="96"/>
        <end position="107"/>
    </location>
</feature>
<feature type="region of interest" description="Disordered" evidence="1">
    <location>
        <begin position="1"/>
        <end position="41"/>
    </location>
</feature>
<evidence type="ECO:0000256" key="1">
    <source>
        <dbReference type="SAM" id="MobiDB-lite"/>
    </source>
</evidence>
<keyword evidence="3" id="KW-1185">Reference proteome</keyword>
<dbReference type="EMBL" id="JASNQZ010000010">
    <property type="protein sequence ID" value="KAL0952251.1"/>
    <property type="molecule type" value="Genomic_DNA"/>
</dbReference>
<gene>
    <name evidence="2" type="ORF">HGRIS_006541</name>
</gene>
<reference evidence="3" key="1">
    <citation type="submission" date="2024-06" db="EMBL/GenBank/DDBJ databases">
        <title>Multi-omics analyses provide insights into the biosynthesis of the anticancer antibiotic pleurotin in Hohenbuehelia grisea.</title>
        <authorList>
            <person name="Weaver J.A."/>
            <person name="Alberti F."/>
        </authorList>
    </citation>
    <scope>NUCLEOTIDE SEQUENCE [LARGE SCALE GENOMIC DNA]</scope>
    <source>
        <strain evidence="3">T-177</strain>
    </source>
</reference>